<reference evidence="5 6" key="1">
    <citation type="submission" date="2018-06" db="EMBL/GenBank/DDBJ databases">
        <title>Genome Sequence of the Brown Rot Fungal Pathogen Monilinia fructigena.</title>
        <authorList>
            <person name="Landi L."/>
            <person name="De Miccolis Angelini R.M."/>
            <person name="Pollastro S."/>
            <person name="Abate D."/>
            <person name="Faretra F."/>
            <person name="Romanazzi G."/>
        </authorList>
    </citation>
    <scope>NUCLEOTIDE SEQUENCE [LARGE SCALE GENOMIC DNA]</scope>
    <source>
        <strain evidence="5 6">Mfrg269</strain>
    </source>
</reference>
<comment type="similarity">
    <text evidence="2">Belongs to the major facilitator superfamily. Monocarboxylate porter (TC 2.A.1.13) family.</text>
</comment>
<evidence type="ECO:0000256" key="1">
    <source>
        <dbReference type="ARBA" id="ARBA00004141"/>
    </source>
</evidence>
<evidence type="ECO:0000256" key="2">
    <source>
        <dbReference type="ARBA" id="ARBA00006727"/>
    </source>
</evidence>
<dbReference type="InterPro" id="IPR050327">
    <property type="entry name" value="Proton-linked_MCT"/>
</dbReference>
<evidence type="ECO:0000256" key="3">
    <source>
        <dbReference type="SAM" id="MobiDB-lite"/>
    </source>
</evidence>
<feature type="transmembrane region" description="Helical" evidence="4">
    <location>
        <begin position="74"/>
        <end position="95"/>
    </location>
</feature>
<feature type="transmembrane region" description="Helical" evidence="4">
    <location>
        <begin position="282"/>
        <end position="302"/>
    </location>
</feature>
<protein>
    <recommendedName>
        <fullName evidence="7">Major facilitator superfamily (MFS) profile domain-containing protein</fullName>
    </recommendedName>
</protein>
<feature type="transmembrane region" description="Helical" evidence="4">
    <location>
        <begin position="134"/>
        <end position="156"/>
    </location>
</feature>
<evidence type="ECO:0000313" key="5">
    <source>
        <dbReference type="EMBL" id="RAL61107.1"/>
    </source>
</evidence>
<feature type="transmembrane region" description="Helical" evidence="4">
    <location>
        <begin position="218"/>
        <end position="243"/>
    </location>
</feature>
<keyword evidence="6" id="KW-1185">Reference proteome</keyword>
<feature type="transmembrane region" description="Helical" evidence="4">
    <location>
        <begin position="314"/>
        <end position="335"/>
    </location>
</feature>
<gene>
    <name evidence="5" type="ORF">DID88_010446</name>
</gene>
<dbReference type="Proteomes" id="UP000249056">
    <property type="component" value="Unassembled WGS sequence"/>
</dbReference>
<feature type="transmembrane region" description="Helical" evidence="4">
    <location>
        <begin position="34"/>
        <end position="62"/>
    </location>
</feature>
<proteinExistence type="inferred from homology"/>
<dbReference type="PANTHER" id="PTHR11360">
    <property type="entry name" value="MONOCARBOXYLATE TRANSPORTER"/>
    <property type="match status" value="1"/>
</dbReference>
<feature type="transmembrane region" description="Helical" evidence="4">
    <location>
        <begin position="101"/>
        <end position="122"/>
    </location>
</feature>
<dbReference type="GO" id="GO:0016020">
    <property type="term" value="C:membrane"/>
    <property type="evidence" value="ECO:0007669"/>
    <property type="project" value="UniProtKB-SubCell"/>
</dbReference>
<keyword evidence="4" id="KW-1133">Transmembrane helix</keyword>
<organism evidence="5 6">
    <name type="scientific">Monilinia fructigena</name>
    <dbReference type="NCBI Taxonomy" id="38457"/>
    <lineage>
        <taxon>Eukaryota</taxon>
        <taxon>Fungi</taxon>
        <taxon>Dikarya</taxon>
        <taxon>Ascomycota</taxon>
        <taxon>Pezizomycotina</taxon>
        <taxon>Leotiomycetes</taxon>
        <taxon>Helotiales</taxon>
        <taxon>Sclerotiniaceae</taxon>
        <taxon>Monilinia</taxon>
    </lineage>
</organism>
<dbReference type="Pfam" id="PF07690">
    <property type="entry name" value="MFS_1"/>
    <property type="match status" value="1"/>
</dbReference>
<evidence type="ECO:0000256" key="4">
    <source>
        <dbReference type="SAM" id="Phobius"/>
    </source>
</evidence>
<dbReference type="Gene3D" id="1.20.1250.20">
    <property type="entry name" value="MFS general substrate transporter like domains"/>
    <property type="match status" value="2"/>
</dbReference>
<dbReference type="SUPFAM" id="SSF103473">
    <property type="entry name" value="MFS general substrate transporter"/>
    <property type="match status" value="1"/>
</dbReference>
<dbReference type="InterPro" id="IPR036259">
    <property type="entry name" value="MFS_trans_sf"/>
</dbReference>
<feature type="transmembrane region" description="Helical" evidence="4">
    <location>
        <begin position="255"/>
        <end position="275"/>
    </location>
</feature>
<keyword evidence="4" id="KW-0812">Transmembrane</keyword>
<dbReference type="GO" id="GO:0022857">
    <property type="term" value="F:transmembrane transporter activity"/>
    <property type="evidence" value="ECO:0007669"/>
    <property type="project" value="InterPro"/>
</dbReference>
<name>A0A395ILF6_9HELO</name>
<comment type="caution">
    <text evidence="5">The sequence shown here is derived from an EMBL/GenBank/DDBJ whole genome shotgun (WGS) entry which is preliminary data.</text>
</comment>
<evidence type="ECO:0000313" key="6">
    <source>
        <dbReference type="Proteomes" id="UP000249056"/>
    </source>
</evidence>
<feature type="transmembrane region" description="Helical" evidence="4">
    <location>
        <begin position="176"/>
        <end position="197"/>
    </location>
</feature>
<comment type="subcellular location">
    <subcellularLocation>
        <location evidence="1">Membrane</location>
        <topology evidence="1">Multi-pass membrane protein</topology>
    </subcellularLocation>
</comment>
<accession>A0A395ILF6</accession>
<keyword evidence="4" id="KW-0472">Membrane</keyword>
<evidence type="ECO:0008006" key="7">
    <source>
        <dbReference type="Google" id="ProtNLM"/>
    </source>
</evidence>
<dbReference type="PANTHER" id="PTHR11360:SF252">
    <property type="entry name" value="MAJOR FACILITATOR SUPERFAMILY (MFS) PROFILE DOMAIN-CONTAINING PROTEIN-RELATED"/>
    <property type="match status" value="1"/>
</dbReference>
<dbReference type="OrthoDB" id="6509908at2759"/>
<dbReference type="InterPro" id="IPR011701">
    <property type="entry name" value="MFS"/>
</dbReference>
<sequence>MPSSVDDGSRPTSPPALTGLPDPMLPVPDGGLKAWLSVLAGFCVFLSTWGITSSYGAFQSYYTTTLLLEESSSALSWIGSMQSFLLIIVGIIAGPLFDMGYLMHLMYLGGTLTTLGLFMLSLSKKYHQVMLSQGVCYGLGSGLMYIPSIALISIQFTKRRAFALGVASLGTSVGGVIFPIAFKRLATTPSLFSVLYMDRSQKAKRKIFDVTALREPTFMLFSLSLFFIFLAYFVPLFYIPAYATVHLKESSDSSFYLLAITNAGSALGRTLPLFFAHKLGSLNIFFASAIVGTILIFSWISIEKAANYTVDSVFWGIISGVLVTAPAAALAHPAITPSMNVIGTRLGMSWSAAAMGVLVGTPIAGALVNVKTDKFLTAQVFSGTIMAVGVGCLAYPVVVVLRYKKTS</sequence>
<dbReference type="AlphaFoldDB" id="A0A395ILF6"/>
<feature type="transmembrane region" description="Helical" evidence="4">
    <location>
        <begin position="380"/>
        <end position="401"/>
    </location>
</feature>
<feature type="region of interest" description="Disordered" evidence="3">
    <location>
        <begin position="1"/>
        <end position="21"/>
    </location>
</feature>
<feature type="transmembrane region" description="Helical" evidence="4">
    <location>
        <begin position="347"/>
        <end position="368"/>
    </location>
</feature>
<dbReference type="EMBL" id="QKRW01000034">
    <property type="protein sequence ID" value="RAL61107.1"/>
    <property type="molecule type" value="Genomic_DNA"/>
</dbReference>